<evidence type="ECO:0000256" key="2">
    <source>
        <dbReference type="SAM" id="Phobius"/>
    </source>
</evidence>
<evidence type="ECO:0000259" key="4">
    <source>
        <dbReference type="Pfam" id="PF16976"/>
    </source>
</evidence>
<dbReference type="Proteomes" id="UP000521676">
    <property type="component" value="Unassembled WGS sequence"/>
</dbReference>
<evidence type="ECO:0000256" key="1">
    <source>
        <dbReference type="SAM" id="MobiDB-lite"/>
    </source>
</evidence>
<keyword evidence="2" id="KW-0472">Membrane</keyword>
<accession>A0A8T7M4S9</accession>
<evidence type="ECO:0000313" key="5">
    <source>
        <dbReference type="EMBL" id="NWJ47111.1"/>
    </source>
</evidence>
<dbReference type="InterPro" id="IPR031571">
    <property type="entry name" value="RcpC_dom"/>
</dbReference>
<gene>
    <name evidence="5" type="ORF">HXX08_14720</name>
    <name evidence="6" type="ORF">OZ401_005001</name>
</gene>
<reference evidence="5 7" key="1">
    <citation type="submission" date="2020-06" db="EMBL/GenBank/DDBJ databases">
        <title>Anoxygenic phototrophic Chloroflexota member uses a Type I reaction center.</title>
        <authorList>
            <person name="Tsuji J.M."/>
            <person name="Shaw N.A."/>
            <person name="Nagashima S."/>
            <person name="Venkiteswaran J."/>
            <person name="Schiff S.L."/>
            <person name="Hanada S."/>
            <person name="Tank M."/>
            <person name="Neufeld J.D."/>
        </authorList>
    </citation>
    <scope>NUCLEOTIDE SEQUENCE [LARGE SCALE GENOMIC DNA]</scope>
    <source>
        <strain evidence="5">L227-S17</strain>
    </source>
</reference>
<dbReference type="Pfam" id="PF16976">
    <property type="entry name" value="RcpC"/>
    <property type="match status" value="1"/>
</dbReference>
<geneLocation type="plasmid" evidence="6 8">
    <name>unnamed2</name>
</geneLocation>
<keyword evidence="6" id="KW-0614">Plasmid</keyword>
<dbReference type="Proteomes" id="UP001431572">
    <property type="component" value="Plasmid unnamed2"/>
</dbReference>
<dbReference type="CDD" id="cd11614">
    <property type="entry name" value="SAF_CpaB_FlgA_like"/>
    <property type="match status" value="1"/>
</dbReference>
<dbReference type="InterPro" id="IPR013974">
    <property type="entry name" value="SAF"/>
</dbReference>
<dbReference type="Pfam" id="PF08666">
    <property type="entry name" value="SAF"/>
    <property type="match status" value="1"/>
</dbReference>
<evidence type="ECO:0000313" key="6">
    <source>
        <dbReference type="EMBL" id="WJW70270.1"/>
    </source>
</evidence>
<feature type="region of interest" description="Disordered" evidence="1">
    <location>
        <begin position="49"/>
        <end position="127"/>
    </location>
</feature>
<evidence type="ECO:0000313" key="7">
    <source>
        <dbReference type="Proteomes" id="UP000521676"/>
    </source>
</evidence>
<organism evidence="5 7">
    <name type="scientific">Candidatus Chlorohelix allophototropha</name>
    <dbReference type="NCBI Taxonomy" id="3003348"/>
    <lineage>
        <taxon>Bacteria</taxon>
        <taxon>Bacillati</taxon>
        <taxon>Chloroflexota</taxon>
        <taxon>Chloroflexia</taxon>
        <taxon>Candidatus Chloroheliales</taxon>
        <taxon>Candidatus Chloroheliaceae</taxon>
        <taxon>Candidatus Chlorohelix</taxon>
    </lineage>
</organism>
<feature type="domain" description="SAF" evidence="3">
    <location>
        <begin position="162"/>
        <end position="230"/>
    </location>
</feature>
<dbReference type="EMBL" id="CP128402">
    <property type="protein sequence ID" value="WJW70270.1"/>
    <property type="molecule type" value="Genomic_DNA"/>
</dbReference>
<sequence>MAKTIFCFARFVRSQGIALTAVLNSDELSGDWLVTGLYREIMKGRRERVFNRKEQSQNGNSHRPPDLEEFDPTLTPPVIEAARSGHNGHTIPDFGNGSRVKPSVPLPRREIPSGKTGRVSGKPVGGTPTQDSRWRLLLGLGIAVMTFLAALFWLQGSVEGVEVVVATREIATGQIISADDLTTARLSGSSDYASRLIASKELSGLTRDGSERKVAARLIRAAEPLMKQDLIPASQYNRSGIPEGQVALSLPTTSAYAVSRISRGDQVTLLITNKSSGSDAKNQAIVLAENIKVLEVARSGSSLSLNSSSSGAGSSNSGALSGLTLLVTLEQARQISQAREQGVITVVLQPLTGAAEGLVTISPPATEAAPVTTVIPVGTITPTGGQR</sequence>
<dbReference type="RefSeq" id="WP_341472144.1">
    <property type="nucleotide sequence ID" value="NZ_CP128402.1"/>
</dbReference>
<feature type="domain" description="Flp pilus assembly protein RcpC/CpaB" evidence="4">
    <location>
        <begin position="240"/>
        <end position="348"/>
    </location>
</feature>
<reference evidence="6" key="2">
    <citation type="journal article" date="2024" name="Nature">
        <title>Anoxygenic phototroph of the Chloroflexota uses a type I reaction centre.</title>
        <authorList>
            <person name="Tsuji J.M."/>
            <person name="Shaw N.A."/>
            <person name="Nagashima S."/>
            <person name="Venkiteswaran J.J."/>
            <person name="Schiff S.L."/>
            <person name="Watanabe T."/>
            <person name="Fukui M."/>
            <person name="Hanada S."/>
            <person name="Tank M."/>
            <person name="Neufeld J.D."/>
        </authorList>
    </citation>
    <scope>NUCLEOTIDE SEQUENCE</scope>
    <source>
        <strain evidence="6">L227-S17</strain>
        <plasmid evidence="6 8">unnamed2</plasmid>
    </source>
</reference>
<name>A0A8T7M4S9_9CHLR</name>
<keyword evidence="2" id="KW-1133">Transmembrane helix</keyword>
<proteinExistence type="predicted"/>
<keyword evidence="2" id="KW-0812">Transmembrane</keyword>
<evidence type="ECO:0000313" key="8">
    <source>
        <dbReference type="Proteomes" id="UP001431572"/>
    </source>
</evidence>
<dbReference type="AlphaFoldDB" id="A0A8T7M4S9"/>
<protein>
    <submittedName>
        <fullName evidence="6">RcpC/CpaB family pilus assembly protein</fullName>
    </submittedName>
</protein>
<keyword evidence="8" id="KW-1185">Reference proteome</keyword>
<feature type="transmembrane region" description="Helical" evidence="2">
    <location>
        <begin position="136"/>
        <end position="154"/>
    </location>
</feature>
<dbReference type="EMBL" id="JACATZ010000002">
    <property type="protein sequence ID" value="NWJ47111.1"/>
    <property type="molecule type" value="Genomic_DNA"/>
</dbReference>
<evidence type="ECO:0000259" key="3">
    <source>
        <dbReference type="Pfam" id="PF08666"/>
    </source>
</evidence>